<organism evidence="2 3">
    <name type="scientific">Gossypium trilobum</name>
    <dbReference type="NCBI Taxonomy" id="34281"/>
    <lineage>
        <taxon>Eukaryota</taxon>
        <taxon>Viridiplantae</taxon>
        <taxon>Streptophyta</taxon>
        <taxon>Embryophyta</taxon>
        <taxon>Tracheophyta</taxon>
        <taxon>Spermatophyta</taxon>
        <taxon>Magnoliopsida</taxon>
        <taxon>eudicotyledons</taxon>
        <taxon>Gunneridae</taxon>
        <taxon>Pentapetalae</taxon>
        <taxon>rosids</taxon>
        <taxon>malvids</taxon>
        <taxon>Malvales</taxon>
        <taxon>Malvaceae</taxon>
        <taxon>Malvoideae</taxon>
        <taxon>Gossypium</taxon>
    </lineage>
</organism>
<reference evidence="2 3" key="1">
    <citation type="journal article" date="2019" name="Genome Biol. Evol.">
        <title>Insights into the evolution of the New World diploid cottons (Gossypium, subgenus Houzingenia) based on genome sequencing.</title>
        <authorList>
            <person name="Grover C.E."/>
            <person name="Arick M.A. 2nd"/>
            <person name="Thrash A."/>
            <person name="Conover J.L."/>
            <person name="Sanders W.S."/>
            <person name="Peterson D.G."/>
            <person name="Frelichowski J.E."/>
            <person name="Scheffler J.A."/>
            <person name="Scheffler B.E."/>
            <person name="Wendel J.F."/>
        </authorList>
    </citation>
    <scope>NUCLEOTIDE SEQUENCE [LARGE SCALE GENOMIC DNA]</scope>
    <source>
        <strain evidence="2">8</strain>
        <tissue evidence="2">Leaf</tissue>
    </source>
</reference>
<sequence>MIRLLHDPWLKEEATFYVNIEGTPGLEDIRVSDLLQVDGMDWENDLLNGLLAPMDVECVRCVPISLLKPSDELIWHFSKPGSYDVKSVQVWQRGNNDLSSVNETELLIYLLNIADYDKFETRAAAHITVHGTNAVVMAVVAFVTAVPKSFAVGSLRRDSELGGSPAAATCYLAAPPRLCNHGQQQPPEEKEEKQNKQKTQAARTSWTKTFL</sequence>
<dbReference type="Proteomes" id="UP000593568">
    <property type="component" value="Unassembled WGS sequence"/>
</dbReference>
<evidence type="ECO:0000313" key="3">
    <source>
        <dbReference type="Proteomes" id="UP000593568"/>
    </source>
</evidence>
<evidence type="ECO:0000313" key="2">
    <source>
        <dbReference type="EMBL" id="MBA0782629.1"/>
    </source>
</evidence>
<keyword evidence="3" id="KW-1185">Reference proteome</keyword>
<protein>
    <submittedName>
        <fullName evidence="2">Uncharacterized protein</fullName>
    </submittedName>
</protein>
<dbReference type="EMBL" id="JABEZW010000013">
    <property type="protein sequence ID" value="MBA0782629.1"/>
    <property type="molecule type" value="Genomic_DNA"/>
</dbReference>
<dbReference type="AlphaFoldDB" id="A0A7J9FBD2"/>
<comment type="caution">
    <text evidence="2">The sequence shown here is derived from an EMBL/GenBank/DDBJ whole genome shotgun (WGS) entry which is preliminary data.</text>
</comment>
<proteinExistence type="predicted"/>
<feature type="region of interest" description="Disordered" evidence="1">
    <location>
        <begin position="178"/>
        <end position="211"/>
    </location>
</feature>
<feature type="compositionally biased region" description="Polar residues" evidence="1">
    <location>
        <begin position="201"/>
        <end position="211"/>
    </location>
</feature>
<evidence type="ECO:0000256" key="1">
    <source>
        <dbReference type="SAM" id="MobiDB-lite"/>
    </source>
</evidence>
<gene>
    <name evidence="2" type="ORF">Gotri_000488</name>
</gene>
<accession>A0A7J9FBD2</accession>
<name>A0A7J9FBD2_9ROSI</name>